<evidence type="ECO:0000313" key="6">
    <source>
        <dbReference type="Proteomes" id="UP001610335"/>
    </source>
</evidence>
<dbReference type="PANTHER" id="PTHR47706">
    <property type="entry name" value="NMRA-LIKE FAMILY PROTEIN"/>
    <property type="match status" value="1"/>
</dbReference>
<sequence length="306" mass="34431">MSIAIAGSGDVTRYLTEELGRANLPVVILSRREKPQFDLPGVTQQVVDYNSVPSLVAALNDNNAVALISTILDYNPDSFIAVHKNLIKAAQQSTQCKRFIPSEYGVNIEEYPDQPGFYYETREPIRQLLREQSDLEWTLVCCGWLVDYIIPSRNRYLRDIGDSFPINLADTRMVIPGTGKEAVDLVAARDLANALAALVQAPKGTWEPYIYISGEQTSFNKVGGQVKEKYPQLNFDVQYLSLRTLVNGVRDAKDDFERIDAEYKIVTVSNSAHFDPAKVQRHREKYFAGVHFRSVQEILDAPDVIV</sequence>
<comment type="similarity">
    <text evidence="1">Belongs to the NmrA-type oxidoreductase family. Isoflavone reductase subfamily.</text>
</comment>
<evidence type="ECO:0000256" key="3">
    <source>
        <dbReference type="ARBA" id="ARBA00023002"/>
    </source>
</evidence>
<dbReference type="InterPro" id="IPR051609">
    <property type="entry name" value="NmrA/Isoflavone_reductase-like"/>
</dbReference>
<dbReference type="SUPFAM" id="SSF51735">
    <property type="entry name" value="NAD(P)-binding Rossmann-fold domains"/>
    <property type="match status" value="1"/>
</dbReference>
<proteinExistence type="inferred from homology"/>
<dbReference type="PANTHER" id="PTHR47706:SF4">
    <property type="entry name" value="NMRA-LIKE DOMAIN-CONTAINING PROTEIN"/>
    <property type="match status" value="1"/>
</dbReference>
<dbReference type="Pfam" id="PF13460">
    <property type="entry name" value="NAD_binding_10"/>
    <property type="match status" value="1"/>
</dbReference>
<organism evidence="5 6">
    <name type="scientific">Aspergillus cavernicola</name>
    <dbReference type="NCBI Taxonomy" id="176166"/>
    <lineage>
        <taxon>Eukaryota</taxon>
        <taxon>Fungi</taxon>
        <taxon>Dikarya</taxon>
        <taxon>Ascomycota</taxon>
        <taxon>Pezizomycotina</taxon>
        <taxon>Eurotiomycetes</taxon>
        <taxon>Eurotiomycetidae</taxon>
        <taxon>Eurotiales</taxon>
        <taxon>Aspergillaceae</taxon>
        <taxon>Aspergillus</taxon>
        <taxon>Aspergillus subgen. Nidulantes</taxon>
    </lineage>
</organism>
<evidence type="ECO:0000259" key="4">
    <source>
        <dbReference type="Pfam" id="PF13460"/>
    </source>
</evidence>
<accession>A0ABR4HCI1</accession>
<comment type="caution">
    <text evidence="5">The sequence shown here is derived from an EMBL/GenBank/DDBJ whole genome shotgun (WGS) entry which is preliminary data.</text>
</comment>
<dbReference type="EMBL" id="JBFXLS010000150">
    <property type="protein sequence ID" value="KAL2813188.1"/>
    <property type="molecule type" value="Genomic_DNA"/>
</dbReference>
<keyword evidence="2" id="KW-0521">NADP</keyword>
<evidence type="ECO:0000256" key="2">
    <source>
        <dbReference type="ARBA" id="ARBA00022857"/>
    </source>
</evidence>
<dbReference type="InterPro" id="IPR036291">
    <property type="entry name" value="NAD(P)-bd_dom_sf"/>
</dbReference>
<protein>
    <recommendedName>
        <fullName evidence="4">NAD(P)-binding domain-containing protein</fullName>
    </recommendedName>
</protein>
<feature type="domain" description="NAD(P)-binding" evidence="4">
    <location>
        <begin position="7"/>
        <end position="148"/>
    </location>
</feature>
<keyword evidence="6" id="KW-1185">Reference proteome</keyword>
<dbReference type="InterPro" id="IPR016040">
    <property type="entry name" value="NAD(P)-bd_dom"/>
</dbReference>
<keyword evidence="3" id="KW-0560">Oxidoreductase</keyword>
<gene>
    <name evidence="5" type="ORF">BDW59DRAFT_34785</name>
</gene>
<dbReference type="Gene3D" id="3.90.25.10">
    <property type="entry name" value="UDP-galactose 4-epimerase, domain 1"/>
    <property type="match status" value="1"/>
</dbReference>
<dbReference type="Proteomes" id="UP001610335">
    <property type="component" value="Unassembled WGS sequence"/>
</dbReference>
<evidence type="ECO:0000256" key="1">
    <source>
        <dbReference type="ARBA" id="ARBA00005725"/>
    </source>
</evidence>
<name>A0ABR4HCI1_9EURO</name>
<dbReference type="Gene3D" id="3.40.50.720">
    <property type="entry name" value="NAD(P)-binding Rossmann-like Domain"/>
    <property type="match status" value="1"/>
</dbReference>
<reference evidence="5 6" key="1">
    <citation type="submission" date="2024-07" db="EMBL/GenBank/DDBJ databases">
        <title>Section-level genome sequencing and comparative genomics of Aspergillus sections Usti and Cavernicolus.</title>
        <authorList>
            <consortium name="Lawrence Berkeley National Laboratory"/>
            <person name="Nybo J.L."/>
            <person name="Vesth T.C."/>
            <person name="Theobald S."/>
            <person name="Frisvad J.C."/>
            <person name="Larsen T.O."/>
            <person name="Kjaerboelling I."/>
            <person name="Rothschild-Mancinelli K."/>
            <person name="Lyhne E.K."/>
            <person name="Kogle M.E."/>
            <person name="Barry K."/>
            <person name="Clum A."/>
            <person name="Na H."/>
            <person name="Ledsgaard L."/>
            <person name="Lin J."/>
            <person name="Lipzen A."/>
            <person name="Kuo A."/>
            <person name="Riley R."/>
            <person name="Mondo S."/>
            <person name="LaButti K."/>
            <person name="Haridas S."/>
            <person name="Pangalinan J."/>
            <person name="Salamov A.A."/>
            <person name="Simmons B.A."/>
            <person name="Magnuson J.K."/>
            <person name="Chen J."/>
            <person name="Drula E."/>
            <person name="Henrissat B."/>
            <person name="Wiebenga A."/>
            <person name="Lubbers R.J."/>
            <person name="Gomes A.C."/>
            <person name="Makela M.R."/>
            <person name="Stajich J."/>
            <person name="Grigoriev I.V."/>
            <person name="Mortensen U.H."/>
            <person name="De vries R.P."/>
            <person name="Baker S.E."/>
            <person name="Andersen M.R."/>
        </authorList>
    </citation>
    <scope>NUCLEOTIDE SEQUENCE [LARGE SCALE GENOMIC DNA]</scope>
    <source>
        <strain evidence="5 6">CBS 600.67</strain>
    </source>
</reference>
<evidence type="ECO:0000313" key="5">
    <source>
        <dbReference type="EMBL" id="KAL2813188.1"/>
    </source>
</evidence>